<comment type="caution">
    <text evidence="2">The sequence shown here is derived from an EMBL/GenBank/DDBJ whole genome shotgun (WGS) entry which is preliminary data.</text>
</comment>
<protein>
    <submittedName>
        <fullName evidence="2">GLPGLI family protein</fullName>
    </submittedName>
</protein>
<organism evidence="2 3">
    <name type="scientific">Flavobacterium cerinum</name>
    <dbReference type="NCBI Taxonomy" id="2502784"/>
    <lineage>
        <taxon>Bacteria</taxon>
        <taxon>Pseudomonadati</taxon>
        <taxon>Bacteroidota</taxon>
        <taxon>Flavobacteriia</taxon>
        <taxon>Flavobacteriales</taxon>
        <taxon>Flavobacteriaceae</taxon>
        <taxon>Flavobacterium</taxon>
    </lineage>
</organism>
<evidence type="ECO:0000256" key="1">
    <source>
        <dbReference type="SAM" id="SignalP"/>
    </source>
</evidence>
<gene>
    <name evidence="2" type="ORF">EPI11_18715</name>
</gene>
<dbReference type="AlphaFoldDB" id="A0A444GLP2"/>
<dbReference type="Proteomes" id="UP000287527">
    <property type="component" value="Unassembled WGS sequence"/>
</dbReference>
<accession>A0A444GLP2</accession>
<sequence length="269" mass="31772">MVWKRNTNGRNKYYKKFINMKLYLYIFSLLLSSFTFAQSKTTAIVEYKQVNNGYFRSHYYCTLFIEGTTTIFLPKYNTTYVTEGEKINNEPKEIYPDWEYLKIDHGKQQICFFGAFSTNFFLIKDDYNKLNWIISEEVKTIGGYQCTKATTNFRGVDWIVWFAPEIALPYGPWKLHGLPGLILEASAGKGSPKWIVEKIEYKNGDIFDKDFKMLVDTKNKEAIPLKEFLEKNKEWSDNVTAKMKQERPDSTIYTAPIRGDYEEKYEWEE</sequence>
<feature type="chain" id="PRO_5019133413" evidence="1">
    <location>
        <begin position="38"/>
        <end position="269"/>
    </location>
</feature>
<dbReference type="EMBL" id="SBII01000022">
    <property type="protein sequence ID" value="RWW91630.1"/>
    <property type="molecule type" value="Genomic_DNA"/>
</dbReference>
<feature type="signal peptide" evidence="1">
    <location>
        <begin position="1"/>
        <end position="37"/>
    </location>
</feature>
<proteinExistence type="predicted"/>
<name>A0A444GLP2_9FLAO</name>
<keyword evidence="3" id="KW-1185">Reference proteome</keyword>
<reference evidence="2 3" key="1">
    <citation type="submission" date="2019-01" db="EMBL/GenBank/DDBJ databases">
        <title>Flavobacterium sp. nov.,isolated from freshwater.</title>
        <authorList>
            <person name="Zhang R."/>
            <person name="Du Z.-J."/>
        </authorList>
    </citation>
    <scope>NUCLEOTIDE SEQUENCE [LARGE SCALE GENOMIC DNA]</scope>
    <source>
        <strain evidence="2 3">1E403</strain>
    </source>
</reference>
<dbReference type="OrthoDB" id="1440774at2"/>
<dbReference type="NCBIfam" id="TIGR01200">
    <property type="entry name" value="GLPGLI"/>
    <property type="match status" value="1"/>
</dbReference>
<evidence type="ECO:0000313" key="2">
    <source>
        <dbReference type="EMBL" id="RWW91630.1"/>
    </source>
</evidence>
<dbReference type="Pfam" id="PF22252">
    <property type="entry name" value="PNGase_F-II_N"/>
    <property type="match status" value="1"/>
</dbReference>
<dbReference type="InterPro" id="IPR005901">
    <property type="entry name" value="GLPGLI"/>
</dbReference>
<evidence type="ECO:0000313" key="3">
    <source>
        <dbReference type="Proteomes" id="UP000287527"/>
    </source>
</evidence>
<keyword evidence="1" id="KW-0732">Signal</keyword>